<feature type="compositionally biased region" description="Low complexity" evidence="2">
    <location>
        <begin position="171"/>
        <end position="182"/>
    </location>
</feature>
<keyword evidence="1" id="KW-0238">DNA-binding</keyword>
<evidence type="ECO:0000256" key="1">
    <source>
        <dbReference type="PROSITE-ProRule" id="PRU00108"/>
    </source>
</evidence>
<evidence type="ECO:0000259" key="3">
    <source>
        <dbReference type="PROSITE" id="PS50071"/>
    </source>
</evidence>
<keyword evidence="1" id="KW-0539">Nucleus</keyword>
<feature type="DNA-binding region" description="Homeobox" evidence="1">
    <location>
        <begin position="187"/>
        <end position="247"/>
    </location>
</feature>
<organism evidence="4 5">
    <name type="scientific">Halteria grandinella</name>
    <dbReference type="NCBI Taxonomy" id="5974"/>
    <lineage>
        <taxon>Eukaryota</taxon>
        <taxon>Sar</taxon>
        <taxon>Alveolata</taxon>
        <taxon>Ciliophora</taxon>
        <taxon>Intramacronucleata</taxon>
        <taxon>Spirotrichea</taxon>
        <taxon>Stichotrichia</taxon>
        <taxon>Sporadotrichida</taxon>
        <taxon>Halteriidae</taxon>
        <taxon>Halteria</taxon>
    </lineage>
</organism>
<feature type="region of interest" description="Disordered" evidence="2">
    <location>
        <begin position="146"/>
        <end position="195"/>
    </location>
</feature>
<dbReference type="CDD" id="cd00086">
    <property type="entry name" value="homeodomain"/>
    <property type="match status" value="1"/>
</dbReference>
<dbReference type="PROSITE" id="PS50071">
    <property type="entry name" value="HOMEOBOX_2"/>
    <property type="match status" value="1"/>
</dbReference>
<gene>
    <name evidence="4" type="ORF">FGO68_gene6380</name>
</gene>
<dbReference type="EMBL" id="RRYP01013759">
    <property type="protein sequence ID" value="TNV76349.1"/>
    <property type="molecule type" value="Genomic_DNA"/>
</dbReference>
<feature type="domain" description="Homeobox" evidence="3">
    <location>
        <begin position="185"/>
        <end position="246"/>
    </location>
</feature>
<dbReference type="AlphaFoldDB" id="A0A8J8NKF0"/>
<dbReference type="GO" id="GO:0003677">
    <property type="term" value="F:DNA binding"/>
    <property type="evidence" value="ECO:0007669"/>
    <property type="project" value="UniProtKB-UniRule"/>
</dbReference>
<dbReference type="Proteomes" id="UP000785679">
    <property type="component" value="Unassembled WGS sequence"/>
</dbReference>
<evidence type="ECO:0000313" key="4">
    <source>
        <dbReference type="EMBL" id="TNV76349.1"/>
    </source>
</evidence>
<keyword evidence="5" id="KW-1185">Reference proteome</keyword>
<sequence length="259" mass="29994">MARHKSKRDHKETISEDCDQNILGEFSKKIKKPNNDDCLLLGSNSILSHSAPYQGNNFDQGSMAIGLGHPMFAGIGGYSPFLPCYSPGYFYGQPMDFYPRFALRNSCTLQTKVTQVSIFFEEEKQLQPERQTEQIQLFKPRQQELQQAAALITDQDSTTTRESCHYPSDTSSSNESPRSGSSRVLRKPPPRHYKTEHQLIRLQQEFTLSKGEWSYEKRMELADELGLTKGQIDRWIWEERKEYQDRPRRPRGRPKRGGR</sequence>
<feature type="compositionally biased region" description="Basic residues" evidence="2">
    <location>
        <begin position="248"/>
        <end position="259"/>
    </location>
</feature>
<evidence type="ECO:0000313" key="5">
    <source>
        <dbReference type="Proteomes" id="UP000785679"/>
    </source>
</evidence>
<protein>
    <recommendedName>
        <fullName evidence="3">Homeobox domain-containing protein</fullName>
    </recommendedName>
</protein>
<accession>A0A8J8NKF0</accession>
<keyword evidence="1" id="KW-0371">Homeobox</keyword>
<dbReference type="SUPFAM" id="SSF46689">
    <property type="entry name" value="Homeodomain-like"/>
    <property type="match status" value="1"/>
</dbReference>
<comment type="caution">
    <text evidence="4">The sequence shown here is derived from an EMBL/GenBank/DDBJ whole genome shotgun (WGS) entry which is preliminary data.</text>
</comment>
<dbReference type="InterPro" id="IPR009057">
    <property type="entry name" value="Homeodomain-like_sf"/>
</dbReference>
<reference evidence="4" key="1">
    <citation type="submission" date="2019-06" db="EMBL/GenBank/DDBJ databases">
        <authorList>
            <person name="Zheng W."/>
        </authorList>
    </citation>
    <scope>NUCLEOTIDE SEQUENCE</scope>
    <source>
        <strain evidence="4">QDHG01</strain>
    </source>
</reference>
<dbReference type="Gene3D" id="1.10.10.60">
    <property type="entry name" value="Homeodomain-like"/>
    <property type="match status" value="1"/>
</dbReference>
<comment type="subcellular location">
    <subcellularLocation>
        <location evidence="1">Nucleus</location>
    </subcellularLocation>
</comment>
<dbReference type="InterPro" id="IPR001356">
    <property type="entry name" value="HD"/>
</dbReference>
<proteinExistence type="predicted"/>
<dbReference type="GO" id="GO:0005634">
    <property type="term" value="C:nucleus"/>
    <property type="evidence" value="ECO:0007669"/>
    <property type="project" value="UniProtKB-SubCell"/>
</dbReference>
<feature type="region of interest" description="Disordered" evidence="2">
    <location>
        <begin position="239"/>
        <end position="259"/>
    </location>
</feature>
<evidence type="ECO:0000256" key="2">
    <source>
        <dbReference type="SAM" id="MobiDB-lite"/>
    </source>
</evidence>
<name>A0A8J8NKF0_HALGN</name>